<name>A0A9P7VE54_9AGAR</name>
<dbReference type="AlphaFoldDB" id="A0A9P7VE54"/>
<dbReference type="PANTHER" id="PTHR43441:SF5">
    <property type="entry name" value="FAMILY ACETYLTRANSFERASE, PUTATIVE-RELATED"/>
    <property type="match status" value="1"/>
</dbReference>
<proteinExistence type="predicted"/>
<dbReference type="GO" id="GO:1990189">
    <property type="term" value="F:protein N-terminal-serine acetyltransferase activity"/>
    <property type="evidence" value="ECO:0007669"/>
    <property type="project" value="TreeGrafter"/>
</dbReference>
<organism evidence="1 2">
    <name type="scientific">Guyanagaster necrorhizus</name>
    <dbReference type="NCBI Taxonomy" id="856835"/>
    <lineage>
        <taxon>Eukaryota</taxon>
        <taxon>Fungi</taxon>
        <taxon>Dikarya</taxon>
        <taxon>Basidiomycota</taxon>
        <taxon>Agaricomycotina</taxon>
        <taxon>Agaricomycetes</taxon>
        <taxon>Agaricomycetidae</taxon>
        <taxon>Agaricales</taxon>
        <taxon>Marasmiineae</taxon>
        <taxon>Physalacriaceae</taxon>
        <taxon>Guyanagaster</taxon>
    </lineage>
</organism>
<evidence type="ECO:0000313" key="2">
    <source>
        <dbReference type="Proteomes" id="UP000812287"/>
    </source>
</evidence>
<keyword evidence="2" id="KW-1185">Reference proteome</keyword>
<dbReference type="GeneID" id="66109963"/>
<dbReference type="Gene3D" id="3.40.630.30">
    <property type="match status" value="1"/>
</dbReference>
<dbReference type="EMBL" id="MU250604">
    <property type="protein sequence ID" value="KAG7439246.1"/>
    <property type="molecule type" value="Genomic_DNA"/>
</dbReference>
<protein>
    <recommendedName>
        <fullName evidence="3">N-acetyltransferase domain-containing protein</fullName>
    </recommendedName>
</protein>
<reference evidence="1" key="1">
    <citation type="submission" date="2020-11" db="EMBL/GenBank/DDBJ databases">
        <title>Adaptations for nitrogen fixation in a non-lichenized fungal sporocarp promotes dispersal by wood-feeding termites.</title>
        <authorList>
            <consortium name="DOE Joint Genome Institute"/>
            <person name="Koch R.A."/>
            <person name="Yoon G."/>
            <person name="Arayal U."/>
            <person name="Lail K."/>
            <person name="Amirebrahimi M."/>
            <person name="Labutti K."/>
            <person name="Lipzen A."/>
            <person name="Riley R."/>
            <person name="Barry K."/>
            <person name="Henrissat B."/>
            <person name="Grigoriev I.V."/>
            <person name="Herr J.R."/>
            <person name="Aime M.C."/>
        </authorList>
    </citation>
    <scope>NUCLEOTIDE SEQUENCE</scope>
    <source>
        <strain evidence="1">MCA 3950</strain>
    </source>
</reference>
<accession>A0A9P7VE54</accession>
<sequence>MNYALNLPGEGGLGLRRVVWCASAANEPSLGAANRMGFKMEGVMRWARVWPEAKVRASGGVRVRKGDPKAEEFPYGRDSAVLSVCWDDWEEGVKNHVDAVMARTK</sequence>
<dbReference type="OrthoDB" id="41238at2759"/>
<dbReference type="PANTHER" id="PTHR43441">
    <property type="entry name" value="RIBOSOMAL-PROTEIN-SERINE ACETYLTRANSFERASE"/>
    <property type="match status" value="1"/>
</dbReference>
<gene>
    <name evidence="1" type="ORF">BT62DRAFT_939157</name>
</gene>
<evidence type="ECO:0008006" key="3">
    <source>
        <dbReference type="Google" id="ProtNLM"/>
    </source>
</evidence>
<evidence type="ECO:0000313" key="1">
    <source>
        <dbReference type="EMBL" id="KAG7439246.1"/>
    </source>
</evidence>
<dbReference type="Proteomes" id="UP000812287">
    <property type="component" value="Unassembled WGS sequence"/>
</dbReference>
<dbReference type="GO" id="GO:0008999">
    <property type="term" value="F:protein-N-terminal-alanine acetyltransferase activity"/>
    <property type="evidence" value="ECO:0007669"/>
    <property type="project" value="TreeGrafter"/>
</dbReference>
<dbReference type="InterPro" id="IPR051908">
    <property type="entry name" value="Ribosomal_N-acetyltransferase"/>
</dbReference>
<comment type="caution">
    <text evidence="1">The sequence shown here is derived from an EMBL/GenBank/DDBJ whole genome shotgun (WGS) entry which is preliminary data.</text>
</comment>
<dbReference type="RefSeq" id="XP_043032750.1">
    <property type="nucleotide sequence ID" value="XM_043187666.1"/>
</dbReference>
<dbReference type="InterPro" id="IPR016181">
    <property type="entry name" value="Acyl_CoA_acyltransferase"/>
</dbReference>
<dbReference type="SUPFAM" id="SSF55729">
    <property type="entry name" value="Acyl-CoA N-acyltransferases (Nat)"/>
    <property type="match status" value="1"/>
</dbReference>